<feature type="domain" description="Radical SAM core" evidence="7">
    <location>
        <begin position="70"/>
        <end position="299"/>
    </location>
</feature>
<name>D3PAV9_DEFDS</name>
<dbReference type="InterPro" id="IPR012726">
    <property type="entry name" value="ThiH"/>
</dbReference>
<dbReference type="SUPFAM" id="SSF102114">
    <property type="entry name" value="Radical SAM enzymes"/>
    <property type="match status" value="1"/>
</dbReference>
<comment type="cofactor">
    <cofactor evidence="1">
        <name>[4Fe-4S] cluster</name>
        <dbReference type="ChEBI" id="CHEBI:49883"/>
    </cofactor>
</comment>
<evidence type="ECO:0000256" key="1">
    <source>
        <dbReference type="ARBA" id="ARBA00001966"/>
    </source>
</evidence>
<evidence type="ECO:0000313" key="8">
    <source>
        <dbReference type="EMBL" id="BAI79732.1"/>
    </source>
</evidence>
<keyword evidence="9" id="KW-1185">Reference proteome</keyword>
<dbReference type="GO" id="GO:0005506">
    <property type="term" value="F:iron ion binding"/>
    <property type="evidence" value="ECO:0007669"/>
    <property type="project" value="InterPro"/>
</dbReference>
<dbReference type="PROSITE" id="PS51918">
    <property type="entry name" value="RADICAL_SAM"/>
    <property type="match status" value="1"/>
</dbReference>
<evidence type="ECO:0000256" key="4">
    <source>
        <dbReference type="ARBA" id="ARBA00022723"/>
    </source>
</evidence>
<dbReference type="InterPro" id="IPR034428">
    <property type="entry name" value="ThiH/NoCL/HydG-like"/>
</dbReference>
<dbReference type="InterPro" id="IPR007197">
    <property type="entry name" value="rSAM"/>
</dbReference>
<dbReference type="SFLD" id="SFLDG01081">
    <property type="entry name" value="cleavage_of_the_Ca-Cb_bond_in"/>
    <property type="match status" value="1"/>
</dbReference>
<dbReference type="Gene3D" id="3.20.20.70">
    <property type="entry name" value="Aldolase class I"/>
    <property type="match status" value="1"/>
</dbReference>
<dbReference type="SMART" id="SM00876">
    <property type="entry name" value="BATS"/>
    <property type="match status" value="1"/>
</dbReference>
<dbReference type="OrthoDB" id="9801120at2"/>
<evidence type="ECO:0000256" key="2">
    <source>
        <dbReference type="ARBA" id="ARBA00022485"/>
    </source>
</evidence>
<dbReference type="GO" id="GO:0009228">
    <property type="term" value="P:thiamine biosynthetic process"/>
    <property type="evidence" value="ECO:0007669"/>
    <property type="project" value="InterPro"/>
</dbReference>
<dbReference type="STRING" id="639282.DEFDS_0221"/>
<evidence type="ECO:0000259" key="7">
    <source>
        <dbReference type="PROSITE" id="PS51918"/>
    </source>
</evidence>
<evidence type="ECO:0000256" key="3">
    <source>
        <dbReference type="ARBA" id="ARBA00022691"/>
    </source>
</evidence>
<accession>D3PAV9</accession>
<dbReference type="SFLD" id="SFLDF00301">
    <property type="entry name" value="2-iminoacetate_synthase_(ThiH)"/>
    <property type="match status" value="1"/>
</dbReference>
<proteinExistence type="predicted"/>
<dbReference type="RefSeq" id="WP_013006980.1">
    <property type="nucleotide sequence ID" value="NC_013939.1"/>
</dbReference>
<dbReference type="PANTHER" id="PTHR43583">
    <property type="entry name" value="2-IMINOACETATE SYNTHASE"/>
    <property type="match status" value="1"/>
</dbReference>
<dbReference type="SFLD" id="SFLDG01060">
    <property type="entry name" value="BATS_domain_containing"/>
    <property type="match status" value="1"/>
</dbReference>
<sequence>MSFYDIYKEYNWEEIKDFIYSRRENDVIDILFKENLSVEDFATLLSPAAEKFLEDMAQKAHKITVMRFGKTIKLYAPLYLSNVCQNACTYCGFNVFHKIPRITLKKDEIEREAKAVADTGIKHILLLTGEAPNVATLEYLKEAVSICNKYFSSIGIEIYPLDINGYKELIDVGVDYLTIYQETYNRETYDKIHPKGKKKDLLWRLETPERGAIAGMRTVGIGALMGLEDFRVDEFFVGLHAKYLMKKYWKTHITVSFPRMRKAPGVDTPFVEVSDKNLVQSMLAMRIFLHDVGIVISTREPANLRDNLIPLGVTQMSAGSKTEPGGYSLKEDENAEQFHIEDNRSVDEIINVIRSKGYDPVLKDWDRAFVIA</sequence>
<dbReference type="AlphaFoldDB" id="D3PAV9"/>
<dbReference type="KEGG" id="ddf:DEFDS_0221"/>
<dbReference type="EMBL" id="AP011529">
    <property type="protein sequence ID" value="BAI79732.1"/>
    <property type="molecule type" value="Genomic_DNA"/>
</dbReference>
<dbReference type="Pfam" id="PF06968">
    <property type="entry name" value="BATS"/>
    <property type="match status" value="1"/>
</dbReference>
<keyword evidence="3" id="KW-0949">S-adenosyl-L-methionine</keyword>
<reference evidence="8 9" key="1">
    <citation type="journal article" date="2010" name="DNA Res.">
        <title>Bacterial lifestyle in a deep-sea hydrothermal vent chimney revealed by the genome sequence of the thermophilic bacterium Deferribacter desulfuricans SSM1.</title>
        <authorList>
            <person name="Takaki Y."/>
            <person name="Shimamura S."/>
            <person name="Nakagawa S."/>
            <person name="Fukuhara Y."/>
            <person name="Horikawa H."/>
            <person name="Ankai A."/>
            <person name="Harada T."/>
            <person name="Hosoyama A."/>
            <person name="Oguchi A."/>
            <person name="Fukui S."/>
            <person name="Fujita N."/>
            <person name="Takami H."/>
            <person name="Takai K."/>
        </authorList>
    </citation>
    <scope>NUCLEOTIDE SEQUENCE [LARGE SCALE GENOMIC DNA]</scope>
    <source>
        <strain evidence="9">DSM 14783 / JCM 11476 / NBRC 101012 / SSM1</strain>
    </source>
</reference>
<gene>
    <name evidence="8" type="primary">thiH</name>
    <name evidence="8" type="ordered locus">DEFDS_0221</name>
</gene>
<dbReference type="CDD" id="cd01335">
    <property type="entry name" value="Radical_SAM"/>
    <property type="match status" value="1"/>
</dbReference>
<dbReference type="GO" id="GO:0051539">
    <property type="term" value="F:4 iron, 4 sulfur cluster binding"/>
    <property type="evidence" value="ECO:0007669"/>
    <property type="project" value="UniProtKB-KW"/>
</dbReference>
<dbReference type="NCBIfam" id="TIGR02351">
    <property type="entry name" value="thiH"/>
    <property type="match status" value="1"/>
</dbReference>
<dbReference type="InterPro" id="IPR013785">
    <property type="entry name" value="Aldolase_TIM"/>
</dbReference>
<evidence type="ECO:0000256" key="6">
    <source>
        <dbReference type="ARBA" id="ARBA00023014"/>
    </source>
</evidence>
<protein>
    <submittedName>
        <fullName evidence="8">Thiamine biosynthesis protein ThiH</fullName>
    </submittedName>
</protein>
<keyword evidence="2" id="KW-0004">4Fe-4S</keyword>
<dbReference type="Proteomes" id="UP000001520">
    <property type="component" value="Chromosome"/>
</dbReference>
<dbReference type="InterPro" id="IPR058240">
    <property type="entry name" value="rSAM_sf"/>
</dbReference>
<dbReference type="Pfam" id="PF04055">
    <property type="entry name" value="Radical_SAM"/>
    <property type="match status" value="1"/>
</dbReference>
<keyword evidence="6" id="KW-0411">Iron-sulfur</keyword>
<evidence type="ECO:0000256" key="5">
    <source>
        <dbReference type="ARBA" id="ARBA00023004"/>
    </source>
</evidence>
<dbReference type="HOGENOM" id="CLU_046249_1_0_0"/>
<dbReference type="eggNOG" id="COG0502">
    <property type="taxonomic scope" value="Bacteria"/>
</dbReference>
<dbReference type="GO" id="GO:0003824">
    <property type="term" value="F:catalytic activity"/>
    <property type="evidence" value="ECO:0007669"/>
    <property type="project" value="InterPro"/>
</dbReference>
<keyword evidence="4" id="KW-0479">Metal-binding</keyword>
<dbReference type="InterPro" id="IPR010722">
    <property type="entry name" value="BATS_dom"/>
</dbReference>
<dbReference type="SFLD" id="SFLDS00029">
    <property type="entry name" value="Radical_SAM"/>
    <property type="match status" value="1"/>
</dbReference>
<evidence type="ECO:0000313" key="9">
    <source>
        <dbReference type="Proteomes" id="UP000001520"/>
    </source>
</evidence>
<organism evidence="8 9">
    <name type="scientific">Deferribacter desulfuricans (strain DSM 14783 / JCM 11476 / NBRC 101012 / SSM1)</name>
    <dbReference type="NCBI Taxonomy" id="639282"/>
    <lineage>
        <taxon>Bacteria</taxon>
        <taxon>Pseudomonadati</taxon>
        <taxon>Deferribacterota</taxon>
        <taxon>Deferribacteres</taxon>
        <taxon>Deferribacterales</taxon>
        <taxon>Deferribacteraceae</taxon>
        <taxon>Deferribacter</taxon>
    </lineage>
</organism>
<dbReference type="PANTHER" id="PTHR43583:SF1">
    <property type="entry name" value="2-IMINOACETATE SYNTHASE"/>
    <property type="match status" value="1"/>
</dbReference>
<keyword evidence="5" id="KW-0408">Iron</keyword>